<protein>
    <submittedName>
        <fullName evidence="3">IQ and AAA domain-containing protein 1</fullName>
    </submittedName>
</protein>
<feature type="domain" description="ATPase AAA-type core" evidence="2">
    <location>
        <begin position="598"/>
        <end position="664"/>
    </location>
</feature>
<dbReference type="AlphaFoldDB" id="A0A0L7RCT6"/>
<sequence>MSDTYYNELWLITRNDLDKLIQLDRKLQQQPKTADQGEGLNLLLPIYLRYRNLAKRLIVCHDQMVQTQKRDLIKRVLDCTVGRMLEYKQEIVNTNYNDYQWPDDFMYQFKYTPDDVENCVSAVGKDVVQQRKERIQKLIEDAFKPEIIESEEPSADVDMESMESRESSPKLRRRRVREEPSETKQPAILQETPEEIAAREAREAAEQAIHNSMLLIQCHERARMGRRTGAEVQRMYNYNKKLESGEIVPKKLHREVYMNAAKTIQRAWRRYKAKKRMKKRIEIKEELLGMTIPSWKSNEILDKDREDFQRKLTLMPRFADRIVKATENERTRLFKIRGPGLVEDITDEIREWFIVWYNDVGHFDVYPAANLGGSVLIATGETLTPKQFLAQKSAKEKKSAAAKAKPKKKKTPWMPETTAYTLLDEANRDFVKDWSFRDDSNDRNEKVYHDLIKDKLCYELQLEMRQITDELMRLELKALNRALKKDYAADKRKLDIPKEKKQRKGKGRKKKKKKDPLDDMSTEDMFKELVRASIIRSYPETSINDWIGDLSYQNYEAAREYRDYKHRMGEIKQVIMEYCVLPLGTREIHEIAPLIRSVCICGFPRHGKSFLVNAICSEIGAVMFDMTPTVLIDKYTGKRNERKLIDMISRIARVYAPSVIFIDNGEKPWLKKVPPQERYHKPKRFAKYYPKLVKSIKRGDQGKNRSRFATEQGFTHGASPKLARNVKVGDLMLFLTTSSEPYKATRPFVRIHDKFIMIPLTDYNTLYMFYKDLLMKYHGIDRNIDVSCLARMSVGIPLEFISNAIENVLNLRRRITLRFKPLMVSEIIEEVLKYEPPKPKIMSQFAKFENRTPLARRRTRLLAAEKAEHERLQKEKEASK</sequence>
<name>A0A0L7RCT6_9HYME</name>
<keyword evidence="4" id="KW-1185">Reference proteome</keyword>
<dbReference type="InterPro" id="IPR027417">
    <property type="entry name" value="P-loop_NTPase"/>
</dbReference>
<proteinExistence type="predicted"/>
<organism evidence="3 4">
    <name type="scientific">Habropoda laboriosa</name>
    <dbReference type="NCBI Taxonomy" id="597456"/>
    <lineage>
        <taxon>Eukaryota</taxon>
        <taxon>Metazoa</taxon>
        <taxon>Ecdysozoa</taxon>
        <taxon>Arthropoda</taxon>
        <taxon>Hexapoda</taxon>
        <taxon>Insecta</taxon>
        <taxon>Pterygota</taxon>
        <taxon>Neoptera</taxon>
        <taxon>Endopterygota</taxon>
        <taxon>Hymenoptera</taxon>
        <taxon>Apocrita</taxon>
        <taxon>Aculeata</taxon>
        <taxon>Apoidea</taxon>
        <taxon>Anthophila</taxon>
        <taxon>Apidae</taxon>
        <taxon>Habropoda</taxon>
    </lineage>
</organism>
<dbReference type="InterPro" id="IPR052267">
    <property type="entry name" value="N-DRC_Component"/>
</dbReference>
<feature type="region of interest" description="Disordered" evidence="1">
    <location>
        <begin position="494"/>
        <end position="519"/>
    </location>
</feature>
<dbReference type="SUPFAM" id="SSF52540">
    <property type="entry name" value="P-loop containing nucleoside triphosphate hydrolases"/>
    <property type="match status" value="1"/>
</dbReference>
<dbReference type="Proteomes" id="UP000053825">
    <property type="component" value="Unassembled WGS sequence"/>
</dbReference>
<gene>
    <name evidence="3" type="ORF">WH47_06405</name>
</gene>
<dbReference type="PROSITE" id="PS50096">
    <property type="entry name" value="IQ"/>
    <property type="match status" value="1"/>
</dbReference>
<feature type="compositionally biased region" description="Acidic residues" evidence="1">
    <location>
        <begin position="149"/>
        <end position="161"/>
    </location>
</feature>
<feature type="compositionally biased region" description="Basic residues" evidence="1">
    <location>
        <begin position="500"/>
        <end position="514"/>
    </location>
</feature>
<dbReference type="PANTHER" id="PTHR14690">
    <property type="entry name" value="IQ MOTIF CONTAINING WITH AAA DOMAIN 1"/>
    <property type="match status" value="1"/>
</dbReference>
<feature type="region of interest" description="Disordered" evidence="1">
    <location>
        <begin position="149"/>
        <end position="192"/>
    </location>
</feature>
<evidence type="ECO:0000313" key="3">
    <source>
        <dbReference type="EMBL" id="KOC68614.1"/>
    </source>
</evidence>
<dbReference type="Pfam" id="PF00004">
    <property type="entry name" value="AAA"/>
    <property type="match status" value="1"/>
</dbReference>
<dbReference type="PANTHER" id="PTHR14690:SF9">
    <property type="entry name" value="GH08353P"/>
    <property type="match status" value="1"/>
</dbReference>
<accession>A0A0L7RCT6</accession>
<dbReference type="GO" id="GO:0016887">
    <property type="term" value="F:ATP hydrolysis activity"/>
    <property type="evidence" value="ECO:0007669"/>
    <property type="project" value="InterPro"/>
</dbReference>
<dbReference type="InterPro" id="IPR003959">
    <property type="entry name" value="ATPase_AAA_core"/>
</dbReference>
<evidence type="ECO:0000313" key="4">
    <source>
        <dbReference type="Proteomes" id="UP000053825"/>
    </source>
</evidence>
<evidence type="ECO:0000259" key="2">
    <source>
        <dbReference type="Pfam" id="PF00004"/>
    </source>
</evidence>
<dbReference type="Gene3D" id="3.40.50.300">
    <property type="entry name" value="P-loop containing nucleotide triphosphate hydrolases"/>
    <property type="match status" value="1"/>
</dbReference>
<reference evidence="3 4" key="1">
    <citation type="submission" date="2015-07" db="EMBL/GenBank/DDBJ databases">
        <title>The genome of Habropoda laboriosa.</title>
        <authorList>
            <person name="Pan H."/>
            <person name="Kapheim K."/>
        </authorList>
    </citation>
    <scope>NUCLEOTIDE SEQUENCE [LARGE SCALE GENOMIC DNA]</scope>
    <source>
        <strain evidence="3">0110345459</strain>
    </source>
</reference>
<dbReference type="GO" id="GO:0005524">
    <property type="term" value="F:ATP binding"/>
    <property type="evidence" value="ECO:0007669"/>
    <property type="project" value="InterPro"/>
</dbReference>
<dbReference type="OrthoDB" id="6616786at2759"/>
<evidence type="ECO:0000256" key="1">
    <source>
        <dbReference type="SAM" id="MobiDB-lite"/>
    </source>
</evidence>
<dbReference type="EMBL" id="KQ414615">
    <property type="protein sequence ID" value="KOC68614.1"/>
    <property type="molecule type" value="Genomic_DNA"/>
</dbReference>
<dbReference type="STRING" id="597456.A0A0L7RCT6"/>